<name>A0A9W4TWU7_9ASCO</name>
<keyword evidence="5" id="KW-1185">Reference proteome</keyword>
<evidence type="ECO:0000256" key="3">
    <source>
        <dbReference type="SAM" id="SignalP"/>
    </source>
</evidence>
<gene>
    <name evidence="4" type="ORF">CANVERA_P2569</name>
</gene>
<dbReference type="OrthoDB" id="2142503at2759"/>
<protein>
    <submittedName>
        <fullName evidence="4">Uncharacterized protein</fullName>
    </submittedName>
</protein>
<feature type="region of interest" description="Disordered" evidence="1">
    <location>
        <begin position="58"/>
        <end position="91"/>
    </location>
</feature>
<sequence>MKFTLLFYLFLNVQLILTFQLYCKCECNLKAIINSIDQCKLCTKEYCLKQDPKLCNISSNNDNNNKLKGQNDNSDNNDNNNNNGSDDDDKDDNKQDIIISCFQIESIKDSFIIYSFLIIIGLLMLFILYKSYTYT</sequence>
<dbReference type="AlphaFoldDB" id="A0A9W4TWU7"/>
<dbReference type="PANTHER" id="PTHR36854">
    <property type="entry name" value="CHROMOSOME 9, WHOLE GENOME SHOTGUN SEQUENCE"/>
    <property type="match status" value="1"/>
</dbReference>
<keyword evidence="3" id="KW-0732">Signal</keyword>
<keyword evidence="2" id="KW-0472">Membrane</keyword>
<feature type="chain" id="PRO_5040743128" evidence="3">
    <location>
        <begin position="19"/>
        <end position="135"/>
    </location>
</feature>
<organism evidence="4 5">
    <name type="scientific">Candida verbasci</name>
    <dbReference type="NCBI Taxonomy" id="1227364"/>
    <lineage>
        <taxon>Eukaryota</taxon>
        <taxon>Fungi</taxon>
        <taxon>Dikarya</taxon>
        <taxon>Ascomycota</taxon>
        <taxon>Saccharomycotina</taxon>
        <taxon>Pichiomycetes</taxon>
        <taxon>Debaryomycetaceae</taxon>
        <taxon>Candida/Lodderomyces clade</taxon>
        <taxon>Candida</taxon>
    </lineage>
</organism>
<evidence type="ECO:0000313" key="5">
    <source>
        <dbReference type="Proteomes" id="UP001152885"/>
    </source>
</evidence>
<feature type="signal peptide" evidence="3">
    <location>
        <begin position="1"/>
        <end position="18"/>
    </location>
</feature>
<dbReference type="PANTHER" id="PTHR36854:SF1">
    <property type="entry name" value="TRANSMEMBRANE PROTEIN"/>
    <property type="match status" value="1"/>
</dbReference>
<evidence type="ECO:0000256" key="1">
    <source>
        <dbReference type="SAM" id="MobiDB-lite"/>
    </source>
</evidence>
<keyword evidence="2" id="KW-0812">Transmembrane</keyword>
<dbReference type="Proteomes" id="UP001152885">
    <property type="component" value="Unassembled WGS sequence"/>
</dbReference>
<reference evidence="4" key="1">
    <citation type="submission" date="2022-12" db="EMBL/GenBank/DDBJ databases">
        <authorList>
            <person name="Brejova B."/>
        </authorList>
    </citation>
    <scope>NUCLEOTIDE SEQUENCE</scope>
</reference>
<proteinExistence type="predicted"/>
<feature type="compositionally biased region" description="Low complexity" evidence="1">
    <location>
        <begin position="58"/>
        <end position="84"/>
    </location>
</feature>
<evidence type="ECO:0000256" key="2">
    <source>
        <dbReference type="SAM" id="Phobius"/>
    </source>
</evidence>
<evidence type="ECO:0000313" key="4">
    <source>
        <dbReference type="EMBL" id="CAI5758057.1"/>
    </source>
</evidence>
<comment type="caution">
    <text evidence="4">The sequence shown here is derived from an EMBL/GenBank/DDBJ whole genome shotgun (WGS) entry which is preliminary data.</text>
</comment>
<keyword evidence="2" id="KW-1133">Transmembrane helix</keyword>
<accession>A0A9W4TWU7</accession>
<dbReference type="EMBL" id="CANTUO010000002">
    <property type="protein sequence ID" value="CAI5758057.1"/>
    <property type="molecule type" value="Genomic_DNA"/>
</dbReference>
<feature type="transmembrane region" description="Helical" evidence="2">
    <location>
        <begin position="111"/>
        <end position="129"/>
    </location>
</feature>